<feature type="binding site" evidence="7">
    <location>
        <position position="156"/>
    </location>
    <ligand>
        <name>Mg(2+)</name>
        <dbReference type="ChEBI" id="CHEBI:18420"/>
    </ligand>
</feature>
<organism evidence="9 10">
    <name type="scientific">Winkia neuii subsp. anitrata</name>
    <dbReference type="NCBI Taxonomy" id="29318"/>
    <lineage>
        <taxon>Bacteria</taxon>
        <taxon>Bacillati</taxon>
        <taxon>Actinomycetota</taxon>
        <taxon>Actinomycetes</taxon>
        <taxon>Actinomycetales</taxon>
        <taxon>Actinomycetaceae</taxon>
        <taxon>Winkia</taxon>
    </lineage>
</organism>
<keyword evidence="3" id="KW-0808">Transferase</keyword>
<accession>A0AB38XS30</accession>
<dbReference type="GO" id="GO:0071555">
    <property type="term" value="P:cell wall organization"/>
    <property type="evidence" value="ECO:0007669"/>
    <property type="project" value="TreeGrafter"/>
</dbReference>
<feature type="binding site" evidence="7">
    <location>
        <position position="224"/>
    </location>
    <ligand>
        <name>Mg(2+)</name>
        <dbReference type="ChEBI" id="CHEBI:18420"/>
    </ligand>
</feature>
<feature type="transmembrane region" description="Helical" evidence="8">
    <location>
        <begin position="302"/>
        <end position="333"/>
    </location>
</feature>
<dbReference type="GO" id="GO:0016780">
    <property type="term" value="F:phosphotransferase activity, for other substituted phosphate groups"/>
    <property type="evidence" value="ECO:0007669"/>
    <property type="project" value="InterPro"/>
</dbReference>
<feature type="transmembrane region" description="Helical" evidence="8">
    <location>
        <begin position="339"/>
        <end position="360"/>
    </location>
</feature>
<dbReference type="InterPro" id="IPR000715">
    <property type="entry name" value="Glycosyl_transferase_4"/>
</dbReference>
<feature type="transmembrane region" description="Helical" evidence="8">
    <location>
        <begin position="164"/>
        <end position="184"/>
    </location>
</feature>
<keyword evidence="2" id="KW-1003">Cell membrane</keyword>
<comment type="cofactor">
    <cofactor evidence="7">
        <name>Mg(2+)</name>
        <dbReference type="ChEBI" id="CHEBI:18420"/>
    </cofactor>
</comment>
<reference evidence="9" key="1">
    <citation type="submission" date="2023-01" db="EMBL/GenBank/DDBJ databases">
        <title>Comparative Genomic Analysis of the Clinically-Derived Winkia Strain NY0527 Provides Evidence into the Taxonomic Reassignment of Winkia neuii and Characterizes Their Virulence Traits.</title>
        <authorList>
            <person name="Cai X."/>
            <person name="Peng Y."/>
            <person name="Li M."/>
            <person name="Qiu Y."/>
            <person name="Wang Y."/>
            <person name="Xu L."/>
            <person name="Hou Q."/>
        </authorList>
    </citation>
    <scope>NUCLEOTIDE SEQUENCE</scope>
    <source>
        <strain evidence="9">NY0527</strain>
    </source>
</reference>
<name>A0AB38XS30_9ACTO</name>
<feature type="transmembrane region" description="Helical" evidence="8">
    <location>
        <begin position="139"/>
        <end position="158"/>
    </location>
</feature>
<proteinExistence type="predicted"/>
<feature type="transmembrane region" description="Helical" evidence="8">
    <location>
        <begin position="191"/>
        <end position="211"/>
    </location>
</feature>
<evidence type="ECO:0000256" key="2">
    <source>
        <dbReference type="ARBA" id="ARBA00022475"/>
    </source>
</evidence>
<evidence type="ECO:0000256" key="1">
    <source>
        <dbReference type="ARBA" id="ARBA00004651"/>
    </source>
</evidence>
<dbReference type="Proteomes" id="UP001211044">
    <property type="component" value="Chromosome"/>
</dbReference>
<feature type="transmembrane region" description="Helical" evidence="8">
    <location>
        <begin position="47"/>
        <end position="65"/>
    </location>
</feature>
<feature type="transmembrane region" description="Helical" evidence="8">
    <location>
        <begin position="77"/>
        <end position="95"/>
    </location>
</feature>
<evidence type="ECO:0000256" key="3">
    <source>
        <dbReference type="ARBA" id="ARBA00022679"/>
    </source>
</evidence>
<dbReference type="GO" id="GO:0005886">
    <property type="term" value="C:plasma membrane"/>
    <property type="evidence" value="ECO:0007669"/>
    <property type="project" value="UniProtKB-SubCell"/>
</dbReference>
<evidence type="ECO:0000256" key="8">
    <source>
        <dbReference type="SAM" id="Phobius"/>
    </source>
</evidence>
<dbReference type="GO" id="GO:0009103">
    <property type="term" value="P:lipopolysaccharide biosynthetic process"/>
    <property type="evidence" value="ECO:0007669"/>
    <property type="project" value="TreeGrafter"/>
</dbReference>
<dbReference type="RefSeq" id="WP_004806104.1">
    <property type="nucleotide sequence ID" value="NZ_CP116394.1"/>
</dbReference>
<dbReference type="EMBL" id="CP116394">
    <property type="protein sequence ID" value="WCE46851.1"/>
    <property type="molecule type" value="Genomic_DNA"/>
</dbReference>
<sequence>MKLYLLLALIAGSVTYLLTPVVRQLALAAHALTPVRKRDVHTVPTPRLGGVAMLGGFAVAMVLASRTSYFSRLFADPQPWSLLAGAVGICLLGFLDDLWDLEWWTKLAGQILIAGGMAWGGVQLVSFPIFGLTIGSSKLSIAVTVLVVVACINAVNFVDGLDGLAAGCIAIGAMGFFVYSYMLVRLTNAQSYASLAAAVVIMLVGICAGFLPHNFHPATIFMGDTGAMLLGLLSAGVSILVTGQVDPAMFAGSEMFPSLLPILLPIAVLILPLTDMTMAVVRRMRAGHSPFHPDRMHLHHRLLNLGYSVVTAVLIMYLWAAYVALGAAALVVFEPIHVGIGLAIGLVVVVVITVLSVPSVHQSIFRKRQRH</sequence>
<feature type="transmembrane region" description="Helical" evidence="8">
    <location>
        <begin position="259"/>
        <end position="281"/>
    </location>
</feature>
<keyword evidence="7" id="KW-0460">Magnesium</keyword>
<keyword evidence="4 8" id="KW-0812">Transmembrane</keyword>
<dbReference type="GO" id="GO:0044038">
    <property type="term" value="P:cell wall macromolecule biosynthetic process"/>
    <property type="evidence" value="ECO:0007669"/>
    <property type="project" value="TreeGrafter"/>
</dbReference>
<evidence type="ECO:0000256" key="4">
    <source>
        <dbReference type="ARBA" id="ARBA00022692"/>
    </source>
</evidence>
<dbReference type="GO" id="GO:0046872">
    <property type="term" value="F:metal ion binding"/>
    <property type="evidence" value="ECO:0007669"/>
    <property type="project" value="UniProtKB-KW"/>
</dbReference>
<protein>
    <submittedName>
        <fullName evidence="9">MraY family glycosyltransferase</fullName>
    </submittedName>
</protein>
<evidence type="ECO:0000256" key="7">
    <source>
        <dbReference type="PIRSR" id="PIRSR600715-1"/>
    </source>
</evidence>
<comment type="subcellular location">
    <subcellularLocation>
        <location evidence="1">Cell membrane</location>
        <topology evidence="1">Multi-pass membrane protein</topology>
    </subcellularLocation>
</comment>
<dbReference type="CDD" id="cd06853">
    <property type="entry name" value="GT_WecA_like"/>
    <property type="match status" value="1"/>
</dbReference>
<evidence type="ECO:0000256" key="5">
    <source>
        <dbReference type="ARBA" id="ARBA00022989"/>
    </source>
</evidence>
<dbReference type="AlphaFoldDB" id="A0AB38XS30"/>
<keyword evidence="5 8" id="KW-1133">Transmembrane helix</keyword>
<dbReference type="KEGG" id="wne:PIG85_04160"/>
<dbReference type="PANTHER" id="PTHR22926">
    <property type="entry name" value="PHOSPHO-N-ACETYLMURAMOYL-PENTAPEPTIDE-TRANSFERASE"/>
    <property type="match status" value="1"/>
</dbReference>
<evidence type="ECO:0000313" key="10">
    <source>
        <dbReference type="Proteomes" id="UP001211044"/>
    </source>
</evidence>
<feature type="transmembrane region" description="Helical" evidence="8">
    <location>
        <begin position="107"/>
        <end position="132"/>
    </location>
</feature>
<gene>
    <name evidence="9" type="ORF">PIG85_04160</name>
</gene>
<evidence type="ECO:0000256" key="6">
    <source>
        <dbReference type="ARBA" id="ARBA00023136"/>
    </source>
</evidence>
<dbReference type="PANTHER" id="PTHR22926:SF3">
    <property type="entry name" value="UNDECAPRENYL-PHOSPHATE ALPHA-N-ACETYLGLUCOSAMINYL 1-PHOSPHATE TRANSFERASE"/>
    <property type="match status" value="1"/>
</dbReference>
<keyword evidence="6 8" id="KW-0472">Membrane</keyword>
<dbReference type="Pfam" id="PF00953">
    <property type="entry name" value="Glycos_transf_4"/>
    <property type="match status" value="1"/>
</dbReference>
<evidence type="ECO:0000313" key="9">
    <source>
        <dbReference type="EMBL" id="WCE46851.1"/>
    </source>
</evidence>
<keyword evidence="7" id="KW-0479">Metal-binding</keyword>